<dbReference type="Proteomes" id="UP001295423">
    <property type="component" value="Unassembled WGS sequence"/>
</dbReference>
<name>A0AAD2FHC7_9STRA</name>
<dbReference type="AlphaFoldDB" id="A0AAD2FHC7"/>
<accession>A0AAD2FHC7</accession>
<protein>
    <submittedName>
        <fullName evidence="1">Uncharacterized protein</fullName>
    </submittedName>
</protein>
<comment type="caution">
    <text evidence="1">The sequence shown here is derived from an EMBL/GenBank/DDBJ whole genome shotgun (WGS) entry which is preliminary data.</text>
</comment>
<proteinExistence type="predicted"/>
<reference evidence="1" key="1">
    <citation type="submission" date="2023-08" db="EMBL/GenBank/DDBJ databases">
        <authorList>
            <person name="Audoor S."/>
            <person name="Bilcke G."/>
        </authorList>
    </citation>
    <scope>NUCLEOTIDE SEQUENCE</scope>
</reference>
<organism evidence="1 2">
    <name type="scientific">Cylindrotheca closterium</name>
    <dbReference type="NCBI Taxonomy" id="2856"/>
    <lineage>
        <taxon>Eukaryota</taxon>
        <taxon>Sar</taxon>
        <taxon>Stramenopiles</taxon>
        <taxon>Ochrophyta</taxon>
        <taxon>Bacillariophyta</taxon>
        <taxon>Bacillariophyceae</taxon>
        <taxon>Bacillariophycidae</taxon>
        <taxon>Bacillariales</taxon>
        <taxon>Bacillariaceae</taxon>
        <taxon>Cylindrotheca</taxon>
    </lineage>
</organism>
<feature type="non-terminal residue" evidence="1">
    <location>
        <position position="162"/>
    </location>
</feature>
<keyword evidence="2" id="KW-1185">Reference proteome</keyword>
<evidence type="ECO:0000313" key="2">
    <source>
        <dbReference type="Proteomes" id="UP001295423"/>
    </source>
</evidence>
<evidence type="ECO:0000313" key="1">
    <source>
        <dbReference type="EMBL" id="CAJ1931712.1"/>
    </source>
</evidence>
<sequence>MNQPQSAMTTTLKRGVTINPTVEVAEILSIYDYTPSEIAAAWYNEDDMDKITRRCFKVLQRMEECGGTKNHGQRHCTRGLEGHTTLGSISKKETRIASFVAVLDEQEKQWNENKDFDFQAISDAYRKTSSSSQMWAQVIGNQDRQAADAYLYEDEEEDVDVD</sequence>
<dbReference type="EMBL" id="CAKOGP040000174">
    <property type="protein sequence ID" value="CAJ1931712.1"/>
    <property type="molecule type" value="Genomic_DNA"/>
</dbReference>
<gene>
    <name evidence="1" type="ORF">CYCCA115_LOCUS2512</name>
</gene>